<dbReference type="PANTHER" id="PTHR32308">
    <property type="entry name" value="LYASE BETA SUBUNIT, PUTATIVE (AFU_ORTHOLOGUE AFUA_4G13030)-RELATED"/>
    <property type="match status" value="1"/>
</dbReference>
<comment type="cofactor">
    <cofactor evidence="1">
        <name>Mg(2+)</name>
        <dbReference type="ChEBI" id="CHEBI:18420"/>
    </cofactor>
</comment>
<evidence type="ECO:0000256" key="4">
    <source>
        <dbReference type="PIRSR" id="PIRSR015582-2"/>
    </source>
</evidence>
<dbReference type="Pfam" id="PF15617">
    <property type="entry name" value="C-C_Bond_Lyase"/>
    <property type="match status" value="1"/>
</dbReference>
<evidence type="ECO:0000256" key="3">
    <source>
        <dbReference type="ARBA" id="ARBA00022842"/>
    </source>
</evidence>
<evidence type="ECO:0000256" key="2">
    <source>
        <dbReference type="ARBA" id="ARBA00022723"/>
    </source>
</evidence>
<organism evidence="5 6">
    <name type="scientific">Paraburkholderia phenazinium</name>
    <dbReference type="NCBI Taxonomy" id="60549"/>
    <lineage>
        <taxon>Bacteria</taxon>
        <taxon>Pseudomonadati</taxon>
        <taxon>Pseudomonadota</taxon>
        <taxon>Betaproteobacteria</taxon>
        <taxon>Burkholderiales</taxon>
        <taxon>Burkholderiaceae</taxon>
        <taxon>Paraburkholderia</taxon>
    </lineage>
</organism>
<dbReference type="GO" id="GO:0000287">
    <property type="term" value="F:magnesium ion binding"/>
    <property type="evidence" value="ECO:0007669"/>
    <property type="project" value="TreeGrafter"/>
</dbReference>
<dbReference type="Proteomes" id="UP000185151">
    <property type="component" value="Unassembled WGS sequence"/>
</dbReference>
<evidence type="ECO:0000313" key="5">
    <source>
        <dbReference type="EMBL" id="SIO23221.1"/>
    </source>
</evidence>
<dbReference type="PANTHER" id="PTHR32308:SF10">
    <property type="entry name" value="CITRATE LYASE SUBUNIT BETA"/>
    <property type="match status" value="1"/>
</dbReference>
<dbReference type="EMBL" id="FSRU01000001">
    <property type="protein sequence ID" value="SIO23221.1"/>
    <property type="molecule type" value="Genomic_DNA"/>
</dbReference>
<dbReference type="Gene3D" id="3.20.20.60">
    <property type="entry name" value="Phosphoenolpyruvate-binding domains"/>
    <property type="match status" value="1"/>
</dbReference>
<keyword evidence="3 4" id="KW-0460">Magnesium</keyword>
<dbReference type="InterPro" id="IPR040442">
    <property type="entry name" value="Pyrv_kinase-like_dom_sf"/>
</dbReference>
<feature type="binding site" evidence="4">
    <location>
        <position position="165"/>
    </location>
    <ligand>
        <name>Mg(2+)</name>
        <dbReference type="ChEBI" id="CHEBI:18420"/>
    </ligand>
</feature>
<dbReference type="GO" id="GO:0016829">
    <property type="term" value="F:lyase activity"/>
    <property type="evidence" value="ECO:0007669"/>
    <property type="project" value="UniProtKB-KW"/>
</dbReference>
<dbReference type="InterPro" id="IPR039480">
    <property type="entry name" value="C-C_Bond_Lyase-like"/>
</dbReference>
<dbReference type="InterPro" id="IPR015813">
    <property type="entry name" value="Pyrv/PenolPyrv_kinase-like_dom"/>
</dbReference>
<accession>A0A1N6HTX6</accession>
<dbReference type="RefSeq" id="WP_074295153.1">
    <property type="nucleotide sequence ID" value="NZ_FSRU01000001.1"/>
</dbReference>
<gene>
    <name evidence="5" type="ORF">SAMN05444165_1583</name>
</gene>
<keyword evidence="5" id="KW-0456">Lyase</keyword>
<dbReference type="PIRSF" id="PIRSF015582">
    <property type="entry name" value="Cit_lyase_B"/>
    <property type="match status" value="1"/>
</dbReference>
<dbReference type="OrthoDB" id="348111at2"/>
<dbReference type="AlphaFoldDB" id="A0A1N6HTX6"/>
<sequence length="304" mass="33248">MKKCSPFSLGATLYMPATRTDLLDVVLKKKVTDLRSLVVCLEDSVAESDVEIALRGLGELLAGIDIQGGRPEGGPLLFVRPRNAEMSAMLNDWLLIRHVDGFVIPKLRLENTVDWVSSVANPDLLVMPTLETAEAFNPSTAAELGQALKAGFDERILALRIGANDLLGCLGLRRHRMFTLYDTPMGYVIPMLAGIMGAQGFALTAPVFEQIAMPELLEKELRLDISHGLVGKTAIHPAQIKPINDAFRVSSNDLDCARLIVEQGAPAVFKFNDAMCEPATHYRWASNIIDRAKWYGVRAHAVAA</sequence>
<evidence type="ECO:0000256" key="1">
    <source>
        <dbReference type="ARBA" id="ARBA00001946"/>
    </source>
</evidence>
<keyword evidence="2 4" id="KW-0479">Metal-binding</keyword>
<evidence type="ECO:0000313" key="6">
    <source>
        <dbReference type="Proteomes" id="UP000185151"/>
    </source>
</evidence>
<proteinExistence type="predicted"/>
<name>A0A1N6HTX6_9BURK</name>
<dbReference type="SUPFAM" id="SSF51621">
    <property type="entry name" value="Phosphoenolpyruvate/pyruvate domain"/>
    <property type="match status" value="1"/>
</dbReference>
<keyword evidence="6" id="KW-1185">Reference proteome</keyword>
<reference evidence="5 6" key="1">
    <citation type="submission" date="2016-11" db="EMBL/GenBank/DDBJ databases">
        <authorList>
            <person name="Jaros S."/>
            <person name="Januszkiewicz K."/>
            <person name="Wedrychowicz H."/>
        </authorList>
    </citation>
    <scope>NUCLEOTIDE SEQUENCE [LARGE SCALE GENOMIC DNA]</scope>
    <source>
        <strain evidence="5 6">GAS95</strain>
    </source>
</reference>
<dbReference type="InterPro" id="IPR011206">
    <property type="entry name" value="Citrate_lyase_beta/mcl1/mcl2"/>
</dbReference>
<dbReference type="GO" id="GO:0006107">
    <property type="term" value="P:oxaloacetate metabolic process"/>
    <property type="evidence" value="ECO:0007669"/>
    <property type="project" value="TreeGrafter"/>
</dbReference>
<protein>
    <submittedName>
        <fullName evidence="5">Citrate lyase beta subunit</fullName>
    </submittedName>
</protein>